<dbReference type="Proteomes" id="UP001302274">
    <property type="component" value="Unassembled WGS sequence"/>
</dbReference>
<sequence length="88" mass="10328">MENLRKKMHSYLNIDLMLDHKQAEKIFDELIDAPEQITDGWDMPKITVRFGKDIRCEKIEMPYKVGATYKCYLLNLGLDDHGTLRKIA</sequence>
<protein>
    <submittedName>
        <fullName evidence="1">Uncharacterized protein</fullName>
    </submittedName>
</protein>
<organism evidence="1 2">
    <name type="scientific">Bacteriovorax antarcticus</name>
    <dbReference type="NCBI Taxonomy" id="3088717"/>
    <lineage>
        <taxon>Bacteria</taxon>
        <taxon>Pseudomonadati</taxon>
        <taxon>Bdellovibrionota</taxon>
        <taxon>Bacteriovoracia</taxon>
        <taxon>Bacteriovoracales</taxon>
        <taxon>Bacteriovoracaceae</taxon>
        <taxon>Bacteriovorax</taxon>
    </lineage>
</organism>
<evidence type="ECO:0000313" key="2">
    <source>
        <dbReference type="Proteomes" id="UP001302274"/>
    </source>
</evidence>
<dbReference type="EMBL" id="JAYGJQ010000002">
    <property type="protein sequence ID" value="MEA9357282.1"/>
    <property type="molecule type" value="Genomic_DNA"/>
</dbReference>
<name>A0ABU5VWF3_9BACT</name>
<accession>A0ABU5VWF3</accession>
<keyword evidence="2" id="KW-1185">Reference proteome</keyword>
<dbReference type="RefSeq" id="WP_323577226.1">
    <property type="nucleotide sequence ID" value="NZ_JAYGJQ010000002.1"/>
</dbReference>
<proteinExistence type="predicted"/>
<evidence type="ECO:0000313" key="1">
    <source>
        <dbReference type="EMBL" id="MEA9357282.1"/>
    </source>
</evidence>
<comment type="caution">
    <text evidence="1">The sequence shown here is derived from an EMBL/GenBank/DDBJ whole genome shotgun (WGS) entry which is preliminary data.</text>
</comment>
<gene>
    <name evidence="1" type="ORF">SHI21_13740</name>
</gene>
<reference evidence="1 2" key="1">
    <citation type="submission" date="2023-11" db="EMBL/GenBank/DDBJ databases">
        <title>A Novel Polar Bacteriovorax (B. antarcticus) Isolated from the Biocrust in Antarctica.</title>
        <authorList>
            <person name="Mun W."/>
            <person name="Choi S.Y."/>
            <person name="Mitchell R.J."/>
        </authorList>
    </citation>
    <scope>NUCLEOTIDE SEQUENCE [LARGE SCALE GENOMIC DNA]</scope>
    <source>
        <strain evidence="1 2">PP10</strain>
    </source>
</reference>